<dbReference type="EMBL" id="JADNRY010000988">
    <property type="protein sequence ID" value="KAF9023049.1"/>
    <property type="molecule type" value="Genomic_DNA"/>
</dbReference>
<feature type="region of interest" description="Disordered" evidence="1">
    <location>
        <begin position="1"/>
        <end position="26"/>
    </location>
</feature>
<dbReference type="Proteomes" id="UP000772434">
    <property type="component" value="Unassembled WGS sequence"/>
</dbReference>
<gene>
    <name evidence="2" type="ORF">BDP27DRAFT_1411230</name>
</gene>
<evidence type="ECO:0000256" key="1">
    <source>
        <dbReference type="SAM" id="MobiDB-lite"/>
    </source>
</evidence>
<accession>A0A9P5TVN3</accession>
<sequence length="134" mass="15028">MTRKQSLPPSSVSEDRMERPIPSVTAQSRCNASLGYNFGERGVRDGWNDVGEVGGTNTRNIREWGNNSSKLEQGVNRTKLLLSLSAALRRFKMMKYITVTQNSVELDILTGALAERLIDTRVAFFLRPDIPIDK</sequence>
<reference evidence="2" key="1">
    <citation type="submission" date="2020-11" db="EMBL/GenBank/DDBJ databases">
        <authorList>
            <consortium name="DOE Joint Genome Institute"/>
            <person name="Ahrendt S."/>
            <person name="Riley R."/>
            <person name="Andreopoulos W."/>
            <person name="Labutti K."/>
            <person name="Pangilinan J."/>
            <person name="Ruiz-Duenas F.J."/>
            <person name="Barrasa J.M."/>
            <person name="Sanchez-Garcia M."/>
            <person name="Camarero S."/>
            <person name="Miyauchi S."/>
            <person name="Serrano A."/>
            <person name="Linde D."/>
            <person name="Babiker R."/>
            <person name="Drula E."/>
            <person name="Ayuso-Fernandez I."/>
            <person name="Pacheco R."/>
            <person name="Padilla G."/>
            <person name="Ferreira P."/>
            <person name="Barriuso J."/>
            <person name="Kellner H."/>
            <person name="Castanera R."/>
            <person name="Alfaro M."/>
            <person name="Ramirez L."/>
            <person name="Pisabarro A.G."/>
            <person name="Kuo A."/>
            <person name="Tritt A."/>
            <person name="Lipzen A."/>
            <person name="He G."/>
            <person name="Yan M."/>
            <person name="Ng V."/>
            <person name="Cullen D."/>
            <person name="Martin F."/>
            <person name="Rosso M.-N."/>
            <person name="Henrissat B."/>
            <person name="Hibbett D."/>
            <person name="Martinez A.T."/>
            <person name="Grigoriev I.V."/>
        </authorList>
    </citation>
    <scope>NUCLEOTIDE SEQUENCE</scope>
    <source>
        <strain evidence="2">AH 40177</strain>
    </source>
</reference>
<organism evidence="2 3">
    <name type="scientific">Rhodocollybia butyracea</name>
    <dbReference type="NCBI Taxonomy" id="206335"/>
    <lineage>
        <taxon>Eukaryota</taxon>
        <taxon>Fungi</taxon>
        <taxon>Dikarya</taxon>
        <taxon>Basidiomycota</taxon>
        <taxon>Agaricomycotina</taxon>
        <taxon>Agaricomycetes</taxon>
        <taxon>Agaricomycetidae</taxon>
        <taxon>Agaricales</taxon>
        <taxon>Marasmiineae</taxon>
        <taxon>Omphalotaceae</taxon>
        <taxon>Rhodocollybia</taxon>
    </lineage>
</organism>
<name>A0A9P5TVN3_9AGAR</name>
<comment type="caution">
    <text evidence="2">The sequence shown here is derived from an EMBL/GenBank/DDBJ whole genome shotgun (WGS) entry which is preliminary data.</text>
</comment>
<dbReference type="AlphaFoldDB" id="A0A9P5TVN3"/>
<proteinExistence type="predicted"/>
<protein>
    <submittedName>
        <fullName evidence="2">Uncharacterized protein</fullName>
    </submittedName>
</protein>
<evidence type="ECO:0000313" key="2">
    <source>
        <dbReference type="EMBL" id="KAF9023049.1"/>
    </source>
</evidence>
<feature type="compositionally biased region" description="Polar residues" evidence="1">
    <location>
        <begin position="1"/>
        <end position="12"/>
    </location>
</feature>
<keyword evidence="3" id="KW-1185">Reference proteome</keyword>
<evidence type="ECO:0000313" key="3">
    <source>
        <dbReference type="Proteomes" id="UP000772434"/>
    </source>
</evidence>